<dbReference type="Proteomes" id="UP001209854">
    <property type="component" value="Unassembled WGS sequence"/>
</dbReference>
<dbReference type="EMBL" id="JAPFCC010000001">
    <property type="protein sequence ID" value="MCW7554876.1"/>
    <property type="molecule type" value="Genomic_DNA"/>
</dbReference>
<dbReference type="Gene3D" id="3.90.70.80">
    <property type="match status" value="1"/>
</dbReference>
<organism evidence="2 3">
    <name type="scientific">Endozoicomonas gorgoniicola</name>
    <dbReference type="NCBI Taxonomy" id="1234144"/>
    <lineage>
        <taxon>Bacteria</taxon>
        <taxon>Pseudomonadati</taxon>
        <taxon>Pseudomonadota</taxon>
        <taxon>Gammaproteobacteria</taxon>
        <taxon>Oceanospirillales</taxon>
        <taxon>Endozoicomonadaceae</taxon>
        <taxon>Endozoicomonas</taxon>
    </lineage>
</organism>
<name>A0ABT3MZS2_9GAMM</name>
<reference evidence="2 3" key="1">
    <citation type="submission" date="2022-10" db="EMBL/GenBank/DDBJ databases">
        <title>High-quality genome sequences of two octocoral-associated bacteria, Endozoicomonas euniceicola EF212 and Endozoicomonas gorgoniicola PS125.</title>
        <authorList>
            <person name="Chiou Y.-J."/>
            <person name="Chen Y.-H."/>
        </authorList>
    </citation>
    <scope>NUCLEOTIDE SEQUENCE [LARGE SCALE GENOMIC DNA]</scope>
    <source>
        <strain evidence="2 3">PS125</strain>
    </source>
</reference>
<dbReference type="CDD" id="cd22744">
    <property type="entry name" value="OTU"/>
    <property type="match status" value="1"/>
</dbReference>
<dbReference type="RefSeq" id="WP_262564639.1">
    <property type="nucleotide sequence ID" value="NZ_JAPFCC010000001.1"/>
</dbReference>
<evidence type="ECO:0000313" key="2">
    <source>
        <dbReference type="EMBL" id="MCW7554876.1"/>
    </source>
</evidence>
<accession>A0ABT3MZS2</accession>
<dbReference type="InterPro" id="IPR003323">
    <property type="entry name" value="OTU_dom"/>
</dbReference>
<evidence type="ECO:0000313" key="3">
    <source>
        <dbReference type="Proteomes" id="UP001209854"/>
    </source>
</evidence>
<dbReference type="InterPro" id="IPR050704">
    <property type="entry name" value="Peptidase_C85-like"/>
</dbReference>
<protein>
    <submittedName>
        <fullName evidence="2">OTU family ubiquitin thioesterase</fullName>
    </submittedName>
</protein>
<gene>
    <name evidence="2" type="ORF">NX722_20095</name>
</gene>
<dbReference type="SUPFAM" id="SSF54001">
    <property type="entry name" value="Cysteine proteinases"/>
    <property type="match status" value="1"/>
</dbReference>
<dbReference type="PANTHER" id="PTHR12419">
    <property type="entry name" value="OTU DOMAIN CONTAINING PROTEIN"/>
    <property type="match status" value="1"/>
</dbReference>
<keyword evidence="3" id="KW-1185">Reference proteome</keyword>
<sequence length="443" mass="50101">MVVIAGQRNLLVDADTASASGWSAYQLMLPVELDIKERIPSVPVKENYRQYKYISSNKKTTFVPSLVLVRLNNDDQMEAVEARSLKRSRGAKLTTLDLSMFGLPLKAIEHFSDTSNTSGITQIDLSWSYLEDNQIDLLTEQLERYSGLKHIAASGFEPWFETFKERIENLNRYKLIKRQDSQYKEELPSLPPHLARHMGQYKGMPNELVVNPKSRKVRFECYKPPKPSQWQQDAEVSQLNHEDQEGYSENLQTFLNNAQLKLLSTPKDGSCLYHALARQTETGNGHALRQQLSSYLTRNAENFTRDNPVFAGDEFSRLLGEIENQDEWGNIRIALVMAQMSRRRVIVIYPQMRGSEIGTMVFNPDGQGMDSLPDDISSNDIFLVHNGRGHWLGAIHGVSDDLQAANEEVLSDASGMRVSNNSSLLNLASFLLLFGVRTNSGLQ</sequence>
<evidence type="ECO:0000259" key="1">
    <source>
        <dbReference type="PROSITE" id="PS50802"/>
    </source>
</evidence>
<dbReference type="InterPro" id="IPR038765">
    <property type="entry name" value="Papain-like_cys_pep_sf"/>
</dbReference>
<feature type="domain" description="OTU" evidence="1">
    <location>
        <begin position="260"/>
        <end position="397"/>
    </location>
</feature>
<dbReference type="PROSITE" id="PS50802">
    <property type="entry name" value="OTU"/>
    <property type="match status" value="1"/>
</dbReference>
<comment type="caution">
    <text evidence="2">The sequence shown here is derived from an EMBL/GenBank/DDBJ whole genome shotgun (WGS) entry which is preliminary data.</text>
</comment>
<dbReference type="Pfam" id="PF02338">
    <property type="entry name" value="OTU"/>
    <property type="match status" value="1"/>
</dbReference>
<proteinExistence type="predicted"/>